<evidence type="ECO:0000259" key="2">
    <source>
        <dbReference type="Pfam" id="PF02629"/>
    </source>
</evidence>
<dbReference type="Gene3D" id="3.40.50.261">
    <property type="entry name" value="Succinyl-CoA synthetase domains"/>
    <property type="match status" value="2"/>
</dbReference>
<dbReference type="GO" id="GO:0006099">
    <property type="term" value="P:tricarboxylic acid cycle"/>
    <property type="evidence" value="ECO:0007669"/>
    <property type="project" value="TreeGrafter"/>
</dbReference>
<dbReference type="GO" id="GO:0004775">
    <property type="term" value="F:succinate-CoA ligase (ADP-forming) activity"/>
    <property type="evidence" value="ECO:0007669"/>
    <property type="project" value="TreeGrafter"/>
</dbReference>
<dbReference type="GO" id="GO:0004776">
    <property type="term" value="F:succinate-CoA ligase (GDP-forming) activity"/>
    <property type="evidence" value="ECO:0007669"/>
    <property type="project" value="TreeGrafter"/>
</dbReference>
<sequence>MLHIIIKPNLYQDSVSLMLMSNKLSGIEGVNQVSVMMGTPANIDIMKNTGMYAPELDKAAPSDLCIAIDAENGEIVSTVLEEVEQFLKNQATASASNKVEKVRTWDRAVKAMPDANLAVISIPGKYAAEEAMSALENGLHVFMFSDNVAIEDEKRVKDFAKEKGLIVMGPDCGTAVISGVPIAFSNVVNKGNIGVVGASGTGIQEVITLIDKMGAGISHALGTGGRDLSEEIEATTMLDGIRALANNADTEVVVVISKPPAPKVREQVVALLANIGKPVVAIFMGEKPESYLPTIKFAHTLEEAAIMAVELAKGSKLEVAPEAALPADLGLASGQTKIRGLYTGGTLAYEAATIMKESLHAAKDNKHDEGYLLQYDGHEVIDLGDDMYTQGRPHPMIDGTTRFQFIEKVAKQSDVAVILFDLVLGYGSHEDMATPLSKVVKRAIAEAANEGRKLYFVGSICGTKNDPQGYDTQLKLMQEAGAIITDSNFSAVRTALHIIGHEVQVGSRELPVQEADLPNVTVAAPSEELKQLLDSKPRVINIGLSSFADNLETEGSRVVQFDWRPVAGGNEKLRKILSILNKM</sequence>
<dbReference type="OrthoDB" id="6193532at2"/>
<dbReference type="Pfam" id="PF00549">
    <property type="entry name" value="Ligase_CoA"/>
    <property type="match status" value="1"/>
</dbReference>
<proteinExistence type="predicted"/>
<feature type="domain" description="ATP-citrate synthase/succinyl-CoA ligase C-terminal" evidence="1">
    <location>
        <begin position="341"/>
        <end position="495"/>
    </location>
</feature>
<dbReference type="GO" id="GO:0005829">
    <property type="term" value="C:cytosol"/>
    <property type="evidence" value="ECO:0007669"/>
    <property type="project" value="TreeGrafter"/>
</dbReference>
<dbReference type="SUPFAM" id="SSF51735">
    <property type="entry name" value="NAD(P)-binding Rossmann-fold domains"/>
    <property type="match status" value="1"/>
</dbReference>
<dbReference type="PANTHER" id="PTHR11117">
    <property type="entry name" value="SUCCINYL-COA LIGASE SUBUNIT ALPHA"/>
    <property type="match status" value="1"/>
</dbReference>
<accession>A0A3Q9I5I7</accession>
<dbReference type="AlphaFoldDB" id="A0A3Q9I5I7"/>
<organism evidence="3 4">
    <name type="scientific">Paenibacillus lutimineralis</name>
    <dbReference type="NCBI Taxonomy" id="2707005"/>
    <lineage>
        <taxon>Bacteria</taxon>
        <taxon>Bacillati</taxon>
        <taxon>Bacillota</taxon>
        <taxon>Bacilli</taxon>
        <taxon>Bacillales</taxon>
        <taxon>Paenibacillaceae</taxon>
        <taxon>Paenibacillus</taxon>
    </lineage>
</organism>
<dbReference type="EMBL" id="CP034346">
    <property type="protein sequence ID" value="AZS13146.1"/>
    <property type="molecule type" value="Genomic_DNA"/>
</dbReference>
<evidence type="ECO:0000259" key="1">
    <source>
        <dbReference type="Pfam" id="PF00549"/>
    </source>
</evidence>
<dbReference type="KEGG" id="plut:EI981_00615"/>
<feature type="domain" description="CoA-binding" evidence="2">
    <location>
        <begin position="190"/>
        <end position="285"/>
    </location>
</feature>
<dbReference type="PANTHER" id="PTHR11117:SF24">
    <property type="entry name" value="PROTEIN FDRA"/>
    <property type="match status" value="1"/>
</dbReference>
<protein>
    <submittedName>
        <fullName evidence="3">Acyl-CoA synthetase FdrA</fullName>
    </submittedName>
</protein>
<dbReference type="InterPro" id="IPR036291">
    <property type="entry name" value="NAD(P)-bd_dom_sf"/>
</dbReference>
<dbReference type="Proteomes" id="UP000270678">
    <property type="component" value="Chromosome"/>
</dbReference>
<dbReference type="GO" id="GO:0009361">
    <property type="term" value="C:succinate-CoA ligase complex (ADP-forming)"/>
    <property type="evidence" value="ECO:0007669"/>
    <property type="project" value="TreeGrafter"/>
</dbReference>
<evidence type="ECO:0000313" key="3">
    <source>
        <dbReference type="EMBL" id="AZS13146.1"/>
    </source>
</evidence>
<dbReference type="Pfam" id="PF02629">
    <property type="entry name" value="CoA_binding"/>
    <property type="match status" value="1"/>
</dbReference>
<evidence type="ECO:0000313" key="4">
    <source>
        <dbReference type="Proteomes" id="UP000270678"/>
    </source>
</evidence>
<keyword evidence="4" id="KW-1185">Reference proteome</keyword>
<gene>
    <name evidence="3" type="primary">fdrA</name>
    <name evidence="3" type="ORF">EI981_00615</name>
</gene>
<dbReference type="InterPro" id="IPR005811">
    <property type="entry name" value="SUCC_ACL_C"/>
</dbReference>
<dbReference type="SUPFAM" id="SSF52210">
    <property type="entry name" value="Succinyl-CoA synthetase domains"/>
    <property type="match status" value="2"/>
</dbReference>
<dbReference type="Gene3D" id="3.40.50.720">
    <property type="entry name" value="NAD(P)-binding Rossmann-like Domain"/>
    <property type="match status" value="1"/>
</dbReference>
<name>A0A3Q9I5I7_9BACL</name>
<dbReference type="InterPro" id="IPR003781">
    <property type="entry name" value="CoA-bd"/>
</dbReference>
<reference evidence="4" key="1">
    <citation type="submission" date="2018-12" db="EMBL/GenBank/DDBJ databases">
        <title>Complete genome sequence of Paenibacillus sp. MBLB1234.</title>
        <authorList>
            <person name="Nam Y.-D."/>
            <person name="Kang J."/>
            <person name="Chung W.-H."/>
            <person name="Park Y.S."/>
        </authorList>
    </citation>
    <scope>NUCLEOTIDE SEQUENCE [LARGE SCALE GENOMIC DNA]</scope>
    <source>
        <strain evidence="4">MBLB1234</strain>
    </source>
</reference>
<dbReference type="RefSeq" id="WP_126994537.1">
    <property type="nucleotide sequence ID" value="NZ_CP034346.1"/>
</dbReference>
<dbReference type="InterPro" id="IPR016102">
    <property type="entry name" value="Succinyl-CoA_synth-like"/>
</dbReference>
<dbReference type="NCBIfam" id="NF004760">
    <property type="entry name" value="PRK06091.1"/>
    <property type="match status" value="1"/>
</dbReference>